<dbReference type="Proteomes" id="UP000275232">
    <property type="component" value="Unassembled WGS sequence"/>
</dbReference>
<evidence type="ECO:0000313" key="1">
    <source>
        <dbReference type="EMBL" id="RPF72152.1"/>
    </source>
</evidence>
<evidence type="ECO:0000313" key="2">
    <source>
        <dbReference type="Proteomes" id="UP000275232"/>
    </source>
</evidence>
<organism evidence="1 2">
    <name type="scientific">Aurantiacibacter spongiae</name>
    <dbReference type="NCBI Taxonomy" id="2488860"/>
    <lineage>
        <taxon>Bacteria</taxon>
        <taxon>Pseudomonadati</taxon>
        <taxon>Pseudomonadota</taxon>
        <taxon>Alphaproteobacteria</taxon>
        <taxon>Sphingomonadales</taxon>
        <taxon>Erythrobacteraceae</taxon>
        <taxon>Aurantiacibacter</taxon>
    </lineage>
</organism>
<dbReference type="EMBL" id="RPFZ01000001">
    <property type="protein sequence ID" value="RPF72152.1"/>
    <property type="molecule type" value="Genomic_DNA"/>
</dbReference>
<keyword evidence="2" id="KW-1185">Reference proteome</keyword>
<gene>
    <name evidence="1" type="ORF">EG799_11365</name>
</gene>
<accession>A0A3N5DKB6</accession>
<dbReference type="AlphaFoldDB" id="A0A3N5DKB6"/>
<sequence>MKWDNPRQVFADVTAALEDVHDIAVQGQSSDLTIDMVAPLAGHIRQGLARIETLMRRLPGAGISGQR</sequence>
<reference evidence="1 2" key="1">
    <citation type="submission" date="2018-11" db="EMBL/GenBank/DDBJ databases">
        <title>Erythrobacter spongiae sp. nov., isolated from a marine sponge.</title>
        <authorList>
            <person name="Zhuang L."/>
            <person name="Luo L."/>
        </authorList>
    </citation>
    <scope>NUCLEOTIDE SEQUENCE [LARGE SCALE GENOMIC DNA]</scope>
    <source>
        <strain evidence="1 2">HN-E23</strain>
    </source>
</reference>
<name>A0A3N5DKB6_9SPHN</name>
<dbReference type="RefSeq" id="WP_123881288.1">
    <property type="nucleotide sequence ID" value="NZ_RPFZ01000001.1"/>
</dbReference>
<dbReference type="OrthoDB" id="7596776at2"/>
<protein>
    <submittedName>
        <fullName evidence="1">Uncharacterized protein</fullName>
    </submittedName>
</protein>
<comment type="caution">
    <text evidence="1">The sequence shown here is derived from an EMBL/GenBank/DDBJ whole genome shotgun (WGS) entry which is preliminary data.</text>
</comment>
<proteinExistence type="predicted"/>